<protein>
    <submittedName>
        <fullName evidence="1">Uncharacterized protein</fullName>
    </submittedName>
</protein>
<reference evidence="1" key="1">
    <citation type="submission" date="2022-11" db="EMBL/GenBank/DDBJ databases">
        <authorList>
            <person name="Kikuchi T."/>
        </authorList>
    </citation>
    <scope>NUCLEOTIDE SEQUENCE</scope>
    <source>
        <strain evidence="1">PS1010</strain>
    </source>
</reference>
<name>A0A9P1IY91_9PELO</name>
<dbReference type="AlphaFoldDB" id="A0A9P1IY91"/>
<keyword evidence="2" id="KW-1185">Reference proteome</keyword>
<dbReference type="Proteomes" id="UP001152747">
    <property type="component" value="Unassembled WGS sequence"/>
</dbReference>
<accession>A0A9P1IY91</accession>
<sequence length="283" mass="32989">MFWIFITLISFLRAEVDFGREAEKVLYEFQKSIHEKNQLLFIKTLSSTFEIEQCDLSKKNNLKRADIFNELIRYNIDSIPISKIDFRRESVVFEEGILKITAKLEQGGAIFHARNESHHFVLIKERQYDCNGIIAGTMVIDSKKLTDDLARHLLSGYVDSIRSKDSESLYKIIQKSSYKLFWCNYEDGTYHNSQVEVDELENFPDELISADIEKRIDVKVKSKILEDKTIVIDVESECNKINSTFEAKYSSVEKGYQFVKETNHRCFTKPPGLQYENFQNASL</sequence>
<gene>
    <name evidence="1" type="ORF">CAMP_LOCUS14240</name>
</gene>
<comment type="caution">
    <text evidence="1">The sequence shown here is derived from an EMBL/GenBank/DDBJ whole genome shotgun (WGS) entry which is preliminary data.</text>
</comment>
<dbReference type="EMBL" id="CANHGI010000005">
    <property type="protein sequence ID" value="CAI5451603.1"/>
    <property type="molecule type" value="Genomic_DNA"/>
</dbReference>
<proteinExistence type="predicted"/>
<evidence type="ECO:0000313" key="2">
    <source>
        <dbReference type="Proteomes" id="UP001152747"/>
    </source>
</evidence>
<evidence type="ECO:0000313" key="1">
    <source>
        <dbReference type="EMBL" id="CAI5451603.1"/>
    </source>
</evidence>
<organism evidence="1 2">
    <name type="scientific">Caenorhabditis angaria</name>
    <dbReference type="NCBI Taxonomy" id="860376"/>
    <lineage>
        <taxon>Eukaryota</taxon>
        <taxon>Metazoa</taxon>
        <taxon>Ecdysozoa</taxon>
        <taxon>Nematoda</taxon>
        <taxon>Chromadorea</taxon>
        <taxon>Rhabditida</taxon>
        <taxon>Rhabditina</taxon>
        <taxon>Rhabditomorpha</taxon>
        <taxon>Rhabditoidea</taxon>
        <taxon>Rhabditidae</taxon>
        <taxon>Peloderinae</taxon>
        <taxon>Caenorhabditis</taxon>
    </lineage>
</organism>